<dbReference type="Proteomes" id="UP000598217">
    <property type="component" value="Unassembled WGS sequence"/>
</dbReference>
<feature type="domain" description="UvrD-like helicase C-terminal" evidence="18">
    <location>
        <begin position="361"/>
        <end position="708"/>
    </location>
</feature>
<organism evidence="19 20">
    <name type="scientific">Nocardiopsis terrae</name>
    <dbReference type="NCBI Taxonomy" id="372655"/>
    <lineage>
        <taxon>Bacteria</taxon>
        <taxon>Bacillati</taxon>
        <taxon>Actinomycetota</taxon>
        <taxon>Actinomycetes</taxon>
        <taxon>Streptosporangiales</taxon>
        <taxon>Nocardiopsidaceae</taxon>
        <taxon>Nocardiopsis</taxon>
    </lineage>
</organism>
<dbReference type="PANTHER" id="PTHR11070:SF55">
    <property type="entry name" value="DNA 3'-5' HELICASE"/>
    <property type="match status" value="1"/>
</dbReference>
<dbReference type="PROSITE" id="PS51198">
    <property type="entry name" value="UVRD_HELICASE_ATP_BIND"/>
    <property type="match status" value="1"/>
</dbReference>
<protein>
    <recommendedName>
        <fullName evidence="13">DNA 3'-5' helicase</fullName>
        <ecNumber evidence="13">5.6.2.4</ecNumber>
    </recommendedName>
</protein>
<keyword evidence="11" id="KW-0413">Isomerase</keyword>
<gene>
    <name evidence="19" type="ORF">H4W79_000739</name>
</gene>
<keyword evidence="5 15" id="KW-0378">Hydrolase</keyword>
<reference evidence="19 20" key="1">
    <citation type="submission" date="2020-10" db="EMBL/GenBank/DDBJ databases">
        <title>Sequencing the genomes of 1000 actinobacteria strains.</title>
        <authorList>
            <person name="Klenk H.-P."/>
        </authorList>
    </citation>
    <scope>NUCLEOTIDE SEQUENCE [LARGE SCALE GENOMIC DNA]</scope>
    <source>
        <strain evidence="19 20">DSM 45157</strain>
    </source>
</reference>
<evidence type="ECO:0000256" key="1">
    <source>
        <dbReference type="ARBA" id="ARBA00009922"/>
    </source>
</evidence>
<evidence type="ECO:0000256" key="13">
    <source>
        <dbReference type="ARBA" id="ARBA00034808"/>
    </source>
</evidence>
<dbReference type="InterPro" id="IPR014017">
    <property type="entry name" value="DNA_helicase_UvrD-like_C"/>
</dbReference>
<feature type="compositionally biased region" description="Pro residues" evidence="16">
    <location>
        <begin position="1"/>
        <end position="20"/>
    </location>
</feature>
<evidence type="ECO:0000256" key="15">
    <source>
        <dbReference type="PROSITE-ProRule" id="PRU00560"/>
    </source>
</evidence>
<evidence type="ECO:0000256" key="9">
    <source>
        <dbReference type="ARBA" id="ARBA00023125"/>
    </source>
</evidence>
<keyword evidence="8 15" id="KW-0067">ATP-binding</keyword>
<comment type="caution">
    <text evidence="19">The sequence shown here is derived from an EMBL/GenBank/DDBJ whole genome shotgun (WGS) entry which is preliminary data.</text>
</comment>
<dbReference type="InterPro" id="IPR038726">
    <property type="entry name" value="PDDEXK_AddAB-type"/>
</dbReference>
<evidence type="ECO:0000259" key="17">
    <source>
        <dbReference type="PROSITE" id="PS51198"/>
    </source>
</evidence>
<evidence type="ECO:0000256" key="6">
    <source>
        <dbReference type="ARBA" id="ARBA00022806"/>
    </source>
</evidence>
<dbReference type="Pfam" id="PF13361">
    <property type="entry name" value="UvrD_C"/>
    <property type="match status" value="2"/>
</dbReference>
<evidence type="ECO:0000256" key="3">
    <source>
        <dbReference type="ARBA" id="ARBA00022741"/>
    </source>
</evidence>
<evidence type="ECO:0000256" key="10">
    <source>
        <dbReference type="ARBA" id="ARBA00023204"/>
    </source>
</evidence>
<evidence type="ECO:0000256" key="12">
    <source>
        <dbReference type="ARBA" id="ARBA00034617"/>
    </source>
</evidence>
<dbReference type="Gene3D" id="3.90.320.10">
    <property type="match status" value="1"/>
</dbReference>
<dbReference type="RefSeq" id="WP_191268418.1">
    <property type="nucleotide sequence ID" value="NZ_BMXJ01000002.1"/>
</dbReference>
<dbReference type="Gene3D" id="1.10.10.160">
    <property type="match status" value="1"/>
</dbReference>
<evidence type="ECO:0000256" key="4">
    <source>
        <dbReference type="ARBA" id="ARBA00022763"/>
    </source>
</evidence>
<keyword evidence="3 15" id="KW-0547">Nucleotide-binding</keyword>
<dbReference type="Pfam" id="PF12705">
    <property type="entry name" value="PDDEXK_1"/>
    <property type="match status" value="1"/>
</dbReference>
<keyword evidence="4" id="KW-0227">DNA damage</keyword>
<feature type="region of interest" description="Disordered" evidence="16">
    <location>
        <begin position="426"/>
        <end position="450"/>
    </location>
</feature>
<feature type="region of interest" description="Disordered" evidence="16">
    <location>
        <begin position="1"/>
        <end position="29"/>
    </location>
</feature>
<comment type="similarity">
    <text evidence="1">Belongs to the helicase family. UvrD subfamily.</text>
</comment>
<dbReference type="PROSITE" id="PS51217">
    <property type="entry name" value="UVRD_HELICASE_CTER"/>
    <property type="match status" value="1"/>
</dbReference>
<keyword evidence="7" id="KW-0269">Exonuclease</keyword>
<dbReference type="Gene3D" id="3.40.50.300">
    <property type="entry name" value="P-loop containing nucleotide triphosphate hydrolases"/>
    <property type="match status" value="3"/>
</dbReference>
<dbReference type="EMBL" id="JADBDY010000001">
    <property type="protein sequence ID" value="MBE1456525.1"/>
    <property type="molecule type" value="Genomic_DNA"/>
</dbReference>
<dbReference type="InterPro" id="IPR000212">
    <property type="entry name" value="DNA_helicase_UvrD/REP"/>
</dbReference>
<keyword evidence="10" id="KW-0234">DNA repair</keyword>
<feature type="region of interest" description="Disordered" evidence="16">
    <location>
        <begin position="829"/>
        <end position="940"/>
    </location>
</feature>
<dbReference type="Gene3D" id="1.10.486.10">
    <property type="entry name" value="PCRA, domain 4"/>
    <property type="match status" value="1"/>
</dbReference>
<feature type="compositionally biased region" description="Low complexity" evidence="16">
    <location>
        <begin position="857"/>
        <end position="889"/>
    </location>
</feature>
<evidence type="ECO:0000313" key="20">
    <source>
        <dbReference type="Proteomes" id="UP000598217"/>
    </source>
</evidence>
<keyword evidence="6 15" id="KW-0347">Helicase</keyword>
<evidence type="ECO:0000259" key="18">
    <source>
        <dbReference type="PROSITE" id="PS51217"/>
    </source>
</evidence>
<evidence type="ECO:0000256" key="14">
    <source>
        <dbReference type="ARBA" id="ARBA00048988"/>
    </source>
</evidence>
<dbReference type="InterPro" id="IPR013986">
    <property type="entry name" value="DExx_box_DNA_helicase_dom_sf"/>
</dbReference>
<dbReference type="InterPro" id="IPR027417">
    <property type="entry name" value="P-loop_NTPase"/>
</dbReference>
<feature type="domain" description="UvrD-like helicase ATP-binding" evidence="17">
    <location>
        <begin position="36"/>
        <end position="360"/>
    </location>
</feature>
<dbReference type="PANTHER" id="PTHR11070">
    <property type="entry name" value="UVRD / RECB / PCRA DNA HELICASE FAMILY MEMBER"/>
    <property type="match status" value="1"/>
</dbReference>
<comment type="catalytic activity">
    <reaction evidence="14">
        <text>ATP + H2O = ADP + phosphate + H(+)</text>
        <dbReference type="Rhea" id="RHEA:13065"/>
        <dbReference type="ChEBI" id="CHEBI:15377"/>
        <dbReference type="ChEBI" id="CHEBI:15378"/>
        <dbReference type="ChEBI" id="CHEBI:30616"/>
        <dbReference type="ChEBI" id="CHEBI:43474"/>
        <dbReference type="ChEBI" id="CHEBI:456216"/>
        <dbReference type="EC" id="5.6.2.4"/>
    </reaction>
</comment>
<evidence type="ECO:0000256" key="2">
    <source>
        <dbReference type="ARBA" id="ARBA00022722"/>
    </source>
</evidence>
<proteinExistence type="inferred from homology"/>
<dbReference type="Pfam" id="PF00580">
    <property type="entry name" value="UvrD-helicase"/>
    <property type="match status" value="1"/>
</dbReference>
<keyword evidence="20" id="KW-1185">Reference proteome</keyword>
<feature type="compositionally biased region" description="Pro residues" evidence="16">
    <location>
        <begin position="908"/>
        <end position="918"/>
    </location>
</feature>
<feature type="binding site" evidence="15">
    <location>
        <begin position="57"/>
        <end position="64"/>
    </location>
    <ligand>
        <name>ATP</name>
        <dbReference type="ChEBI" id="CHEBI:30616"/>
    </ligand>
</feature>
<dbReference type="EC" id="5.6.2.4" evidence="13"/>
<dbReference type="CDD" id="cd17932">
    <property type="entry name" value="DEXQc_UvrD"/>
    <property type="match status" value="1"/>
</dbReference>
<feature type="compositionally biased region" description="Acidic residues" evidence="16">
    <location>
        <begin position="840"/>
        <end position="852"/>
    </location>
</feature>
<dbReference type="InterPro" id="IPR011604">
    <property type="entry name" value="PDDEXK-like_dom_sf"/>
</dbReference>
<dbReference type="SUPFAM" id="SSF52540">
    <property type="entry name" value="P-loop containing nucleoside triphosphate hydrolases"/>
    <property type="match status" value="1"/>
</dbReference>
<evidence type="ECO:0000313" key="19">
    <source>
        <dbReference type="EMBL" id="MBE1456525.1"/>
    </source>
</evidence>
<dbReference type="InterPro" id="IPR011335">
    <property type="entry name" value="Restrct_endonuc-II-like"/>
</dbReference>
<evidence type="ECO:0000256" key="11">
    <source>
        <dbReference type="ARBA" id="ARBA00023235"/>
    </source>
</evidence>
<name>A0ABR9HCK0_9ACTN</name>
<dbReference type="GO" id="GO:0003678">
    <property type="term" value="F:DNA helicase activity"/>
    <property type="evidence" value="ECO:0007669"/>
    <property type="project" value="UniProtKB-EC"/>
</dbReference>
<feature type="region of interest" description="Disordered" evidence="16">
    <location>
        <begin position="543"/>
        <end position="563"/>
    </location>
</feature>
<dbReference type="GO" id="GO:0016787">
    <property type="term" value="F:hydrolase activity"/>
    <property type="evidence" value="ECO:0007669"/>
    <property type="project" value="UniProtKB-KW"/>
</dbReference>
<keyword evidence="9" id="KW-0238">DNA-binding</keyword>
<dbReference type="InterPro" id="IPR014016">
    <property type="entry name" value="UvrD-like_ATP-bd"/>
</dbReference>
<evidence type="ECO:0000256" key="5">
    <source>
        <dbReference type="ARBA" id="ARBA00022801"/>
    </source>
</evidence>
<dbReference type="SUPFAM" id="SSF52980">
    <property type="entry name" value="Restriction endonuclease-like"/>
    <property type="match status" value="1"/>
</dbReference>
<comment type="catalytic activity">
    <reaction evidence="12">
        <text>Couples ATP hydrolysis with the unwinding of duplex DNA by translocating in the 3'-5' direction.</text>
        <dbReference type="EC" id="5.6.2.4"/>
    </reaction>
</comment>
<sequence>MSEPSTPTPDPLPAPAPGSPGPTFTPAELARLLGRPEPTSEQARVISAPLEPGVVIAGAGSGKSETMASRVVWLVANGHVRPEQVLGLTFTRKATAELAERVRRRLEQLRATEQFPEELLDGEPTVSTYNAYAGRIVADHALREAVEPTSRLLSEGQAWQLAARIVGEYDGPMDHVDVGADTVTRRVLDLSGQISDHLTGTDQVRGVGRWIQAELDRMTRKPTKETRDLVDTQRRREELLPLVDRYNHAKHAREAMDFGDQMALAARIARNHTEVGLIERGRFRVVLLDEYQDTSHAQLVLLRALFGDGHAVTAVGDPCQSIYGWRGAIAANLTSFPTDFPAAPGRPASVRRLSVSFRNGQRVLDVAERISEPLRAEAADVPVLHPGPARRDRGTALTALFATETGEAAWIADQVRRLVRATAEDPGGPVFAPDGRAWPEGETGGASDGAVSPGDIAVLCRKRSQFPPLREALEAQDIPVEVVGLGGLMLVPEVRDIIATLRVVHDASAGNELARLLTGPRWRMGPRDLAALGSRAAELARHTRRDLTGPAAEEGPEGEDGEDLLRRTVLDLTAESGSLVDAVDDPGPAGNYSGAAYERLGRLAEELRSLRKLVGQPLPDLITEVERMLGLDIEVGARTHRDPLSARADLDAFVDHAVRFVGNTEDPTLGSFLGYLNAAEENESALSPGERVGGSDSVKLMTMHGAKGLEWPVVIVPGVSAGKRAPLFPAKARDSLAWVKAEHLLPYPLRGDRQSLPVLQGVDKESIAAFKEAEDARHLTEERRLAYVAVTRASYALVCTGHWWGRTGSSPRGPSEFLEEVREACERGAGSVVHWAPPPDPEDTNPHDDEEASSVWPPAEVPAVGGGAAAAPAEAAPVVDPDPGADFVPGPEPEHEYEPGYDPEYDDGPPPPYDPGPEPVFESEPGFETGPAPVAAPAADSRRAQILAGADLVERARARLRAGRPAGPQKTPEGLRRRLQGWERDTELLLAHRESEREGPGDGTVQVELPDHLSVSSMVWLARDPSALARQIRRPLPRPPAPHTRRGTAFHAWLEQRFGQHATLLDELPGAADETAGEDEDLAELQRKFEESEWGPRVPVEVEVPFETVIGDRLIRGRMDAVFYDTLTGRYDVVDWKTGRPPGNGAEQRAVGVQLAAYRLAWADLAGVGLKEVRAAFHYVRAGETVRPTDLLDAEGLAALIAGVPEPE</sequence>
<evidence type="ECO:0000256" key="16">
    <source>
        <dbReference type="SAM" id="MobiDB-lite"/>
    </source>
</evidence>
<keyword evidence="2" id="KW-0540">Nuclease</keyword>
<evidence type="ECO:0000256" key="7">
    <source>
        <dbReference type="ARBA" id="ARBA00022839"/>
    </source>
</evidence>
<accession>A0ABR9HCK0</accession>
<evidence type="ECO:0000256" key="8">
    <source>
        <dbReference type="ARBA" id="ARBA00022840"/>
    </source>
</evidence>